<dbReference type="AlphaFoldDB" id="A0AAU8JGI7"/>
<dbReference type="EMBL" id="CP159837">
    <property type="protein sequence ID" value="XCM37200.1"/>
    <property type="molecule type" value="Genomic_DNA"/>
</dbReference>
<dbReference type="SUPFAM" id="SSF53756">
    <property type="entry name" value="UDP-Glycosyltransferase/glycogen phosphorylase"/>
    <property type="match status" value="1"/>
</dbReference>
<evidence type="ECO:0000259" key="1">
    <source>
        <dbReference type="Pfam" id="PF00534"/>
    </source>
</evidence>
<evidence type="ECO:0000313" key="3">
    <source>
        <dbReference type="EMBL" id="XCM37200.1"/>
    </source>
</evidence>
<evidence type="ECO:0000259" key="2">
    <source>
        <dbReference type="Pfam" id="PF13439"/>
    </source>
</evidence>
<protein>
    <submittedName>
        <fullName evidence="3">Glycosyltransferase</fullName>
        <ecNumber evidence="3">2.4.-.-</ecNumber>
    </submittedName>
</protein>
<dbReference type="RefSeq" id="WP_054467052.1">
    <property type="nucleotide sequence ID" value="NZ_CP159837.1"/>
</dbReference>
<dbReference type="InterPro" id="IPR001296">
    <property type="entry name" value="Glyco_trans_1"/>
</dbReference>
<accession>A0AAU8JGI7</accession>
<keyword evidence="3" id="KW-0808">Transferase</keyword>
<reference evidence="3" key="1">
    <citation type="submission" date="2024-07" db="EMBL/GenBank/DDBJ databases">
        <authorList>
            <person name="Kim Y.J."/>
            <person name="Jeong J.Y."/>
        </authorList>
    </citation>
    <scope>NUCLEOTIDE SEQUENCE</scope>
    <source>
        <strain evidence="3">GIHE-MW2</strain>
    </source>
</reference>
<dbReference type="InterPro" id="IPR050194">
    <property type="entry name" value="Glycosyltransferase_grp1"/>
</dbReference>
<feature type="domain" description="Glycosyltransferase subfamily 4-like N-terminal" evidence="2">
    <location>
        <begin position="106"/>
        <end position="211"/>
    </location>
</feature>
<feature type="domain" description="Glycosyl transferase family 1" evidence="1">
    <location>
        <begin position="218"/>
        <end position="387"/>
    </location>
</feature>
<dbReference type="InterPro" id="IPR028098">
    <property type="entry name" value="Glyco_trans_4-like_N"/>
</dbReference>
<organism evidence="3">
    <name type="scientific">Planktothricoides raciborskii GIHE-MW2</name>
    <dbReference type="NCBI Taxonomy" id="2792601"/>
    <lineage>
        <taxon>Bacteria</taxon>
        <taxon>Bacillati</taxon>
        <taxon>Cyanobacteriota</taxon>
        <taxon>Cyanophyceae</taxon>
        <taxon>Oscillatoriophycideae</taxon>
        <taxon>Oscillatoriales</taxon>
        <taxon>Oscillatoriaceae</taxon>
        <taxon>Planktothricoides</taxon>
    </lineage>
</organism>
<dbReference type="Pfam" id="PF00534">
    <property type="entry name" value="Glycos_transf_1"/>
    <property type="match status" value="1"/>
</dbReference>
<gene>
    <name evidence="3" type="ORF">ABWT76_006020</name>
</gene>
<keyword evidence="3" id="KW-0328">Glycosyltransferase</keyword>
<dbReference type="Pfam" id="PF13439">
    <property type="entry name" value="Glyco_transf_4"/>
    <property type="match status" value="1"/>
</dbReference>
<proteinExistence type="predicted"/>
<dbReference type="EC" id="2.4.-.-" evidence="3"/>
<dbReference type="Gene3D" id="3.40.50.2000">
    <property type="entry name" value="Glycogen Phosphorylase B"/>
    <property type="match status" value="2"/>
</dbReference>
<dbReference type="PANTHER" id="PTHR45947:SF14">
    <property type="entry name" value="SLL1723 PROTEIN"/>
    <property type="match status" value="1"/>
</dbReference>
<sequence length="409" mass="46255">MFKQTIAYLASEIPSLSATFIYNEILALQERGLQVITMSVHYPIVPAKEAELKKILENTHFLYQQKFTSVIVSNLKVFFRHPSRYLITLFLLLSDMWQIGLINPEALKLLYHFFQASQVAKILEEHQCQHLHIHFAHVPTQIGMYASSLSKIPFTFTSHANDLFERGLLLKEKVNRSKAAITISEYNRKFMVSQGLDPRKIKLVRCGIDTKKYEFIDHQKHTNKQPVIISLGRLVEKKGMDTLILSLKNLAEGRKDFSGEIAGDGLLINELKSLVSQHNLTSKINFKGAIAHDDVFSWMRQADIFVLACKEDRNGDQDGIPVVLMEAMAVGIPVVSTEISGIPELIQDGVSGFLAKPNDPESLTEAIERVLNGSKPIAQITKAARQRIVDEFDQDKNIDRLLDIFNQIS</sequence>
<dbReference type="GO" id="GO:0016757">
    <property type="term" value="F:glycosyltransferase activity"/>
    <property type="evidence" value="ECO:0007669"/>
    <property type="project" value="UniProtKB-KW"/>
</dbReference>
<dbReference type="PANTHER" id="PTHR45947">
    <property type="entry name" value="SULFOQUINOVOSYL TRANSFERASE SQD2"/>
    <property type="match status" value="1"/>
</dbReference>
<name>A0AAU8JGI7_9CYAN</name>